<dbReference type="OrthoDB" id="3796275at2759"/>
<sequence length="237" mass="26795">MPPLPECDRRVLHKRTRWDTATANKTLDVILKDNNHALKIVGELKATWITEHHIHPRPTNEDLFSEILDHRSWFCGHFPCQYHQCTHCSYFCGLYSESTPGAERPFIITYRETRASNLTTAFYGIPESARQKAIATRFAVTCRQQSKAPGYWCHRRRMASLPRGLVLDLDFDGDEGDGLPYYYAHVKQAPEENTETSIHSASAAPAPSAQVKKNQLTANGNAIWISLEKSTPTGTPQ</sequence>
<dbReference type="Proteomes" id="UP000215289">
    <property type="component" value="Unassembled WGS sequence"/>
</dbReference>
<accession>A0A421D0Y4</accession>
<dbReference type="EMBL" id="NIDN02000137">
    <property type="protein sequence ID" value="RLL95781.1"/>
    <property type="molecule type" value="Genomic_DNA"/>
</dbReference>
<protein>
    <submittedName>
        <fullName evidence="1">Uncharacterized protein</fullName>
    </submittedName>
</protein>
<keyword evidence="2" id="KW-1185">Reference proteome</keyword>
<dbReference type="AlphaFoldDB" id="A0A421D0Y4"/>
<gene>
    <name evidence="1" type="ORF">CFD26_102654</name>
</gene>
<proteinExistence type="predicted"/>
<name>A0A421D0Y4_9EURO</name>
<evidence type="ECO:0000313" key="2">
    <source>
        <dbReference type="Proteomes" id="UP000215289"/>
    </source>
</evidence>
<comment type="caution">
    <text evidence="1">The sequence shown here is derived from an EMBL/GenBank/DDBJ whole genome shotgun (WGS) entry which is preliminary data.</text>
</comment>
<organism evidence="1 2">
    <name type="scientific">Aspergillus turcosus</name>
    <dbReference type="NCBI Taxonomy" id="1245748"/>
    <lineage>
        <taxon>Eukaryota</taxon>
        <taxon>Fungi</taxon>
        <taxon>Dikarya</taxon>
        <taxon>Ascomycota</taxon>
        <taxon>Pezizomycotina</taxon>
        <taxon>Eurotiomycetes</taxon>
        <taxon>Eurotiomycetidae</taxon>
        <taxon>Eurotiales</taxon>
        <taxon>Aspergillaceae</taxon>
        <taxon>Aspergillus</taxon>
        <taxon>Aspergillus subgen. Fumigati</taxon>
    </lineage>
</organism>
<reference evidence="1 2" key="1">
    <citation type="submission" date="2018-08" db="EMBL/GenBank/DDBJ databases">
        <title>Draft genome sequences of two Aspergillus turcosus clinical strains isolated from bronchoalveolar lavage fluid: one azole-susceptible and the other azole-resistant.</title>
        <authorList>
            <person name="Parent-Michaud M."/>
            <person name="Dufresne P.J."/>
            <person name="Fournier E."/>
            <person name="Martineau C."/>
            <person name="Moreira S."/>
            <person name="Perkins V."/>
            <person name="De Repentigny L."/>
            <person name="Dufresne S.F."/>
        </authorList>
    </citation>
    <scope>NUCLEOTIDE SEQUENCE [LARGE SCALE GENOMIC DNA]</scope>
    <source>
        <strain evidence="1">HMR AF 1038</strain>
    </source>
</reference>
<evidence type="ECO:0000313" key="1">
    <source>
        <dbReference type="EMBL" id="RLL95781.1"/>
    </source>
</evidence>